<evidence type="ECO:0000313" key="1">
    <source>
        <dbReference type="EMBL" id="MDS1821390.1"/>
    </source>
</evidence>
<organism evidence="1 2">
    <name type="scientific">Vibrio parahaemolyticus</name>
    <dbReference type="NCBI Taxonomy" id="670"/>
    <lineage>
        <taxon>Bacteria</taxon>
        <taxon>Pseudomonadati</taxon>
        <taxon>Pseudomonadota</taxon>
        <taxon>Gammaproteobacteria</taxon>
        <taxon>Vibrionales</taxon>
        <taxon>Vibrionaceae</taxon>
        <taxon>Vibrio</taxon>
    </lineage>
</organism>
<name>A0AAW8Q005_VIBPH</name>
<proteinExistence type="predicted"/>
<evidence type="ECO:0000313" key="2">
    <source>
        <dbReference type="Proteomes" id="UP001253193"/>
    </source>
</evidence>
<accession>A0AAW8Q005</accession>
<protein>
    <submittedName>
        <fullName evidence="1">Uncharacterized protein</fullName>
    </submittedName>
</protein>
<gene>
    <name evidence="1" type="ORF">QX249_12030</name>
</gene>
<dbReference type="Proteomes" id="UP001253193">
    <property type="component" value="Unassembled WGS sequence"/>
</dbReference>
<dbReference type="AlphaFoldDB" id="A0AAW8Q005"/>
<comment type="caution">
    <text evidence="1">The sequence shown here is derived from an EMBL/GenBank/DDBJ whole genome shotgun (WGS) entry which is preliminary data.</text>
</comment>
<sequence>MNTALAEAFTLNKNQAGEVVSVMLECLGKEKIELESKAKRSRKKLAESIEGNPTVANFYHQDFSGIEIIEAKIGALNSIIKAAIKAEDAHDKLAVMVLGVHKSLEGSCMQINDSSIPRVLDLLIDIIEKAFYTAYHKMQVKLKK</sequence>
<dbReference type="RefSeq" id="WP_311020274.1">
    <property type="nucleotide sequence ID" value="NZ_JAUHGG010000003.1"/>
</dbReference>
<dbReference type="EMBL" id="JAUHGG010000003">
    <property type="protein sequence ID" value="MDS1821390.1"/>
    <property type="molecule type" value="Genomic_DNA"/>
</dbReference>
<reference evidence="1" key="1">
    <citation type="submission" date="2023-06" db="EMBL/GenBank/DDBJ databases">
        <title>Genomic Diversity of Vibrio spp. and Metagenomic Analysis of Pathogens in Florida Gulf Coastal Waters Following Hurricane Ian.</title>
        <authorList>
            <person name="Brumfield K.D."/>
        </authorList>
    </citation>
    <scope>NUCLEOTIDE SEQUENCE</scope>
    <source>
        <strain evidence="1">WBS2B-138</strain>
    </source>
</reference>